<evidence type="ECO:0000313" key="2">
    <source>
        <dbReference type="EMBL" id="KHE93025.1"/>
    </source>
</evidence>
<dbReference type="AlphaFoldDB" id="A0A0B0EQS5"/>
<dbReference type="PATRIC" id="fig|237368.3.peg.1345"/>
<keyword evidence="1" id="KW-1133">Transmembrane helix</keyword>
<feature type="transmembrane region" description="Helical" evidence="1">
    <location>
        <begin position="148"/>
        <end position="165"/>
    </location>
</feature>
<reference evidence="2 3" key="1">
    <citation type="submission" date="2014-10" db="EMBL/GenBank/DDBJ databases">
        <title>Draft genome of anammox bacterium scalindua brodae, obtained using differential coverage binning of sequence data from two enrichment reactors.</title>
        <authorList>
            <person name="Speth D.R."/>
            <person name="Russ L."/>
            <person name="Kartal B."/>
            <person name="Op den Camp H.J."/>
            <person name="Dutilh B.E."/>
            <person name="Jetten M.S."/>
        </authorList>
    </citation>
    <scope>NUCLEOTIDE SEQUENCE [LARGE SCALE GENOMIC DNA]</scope>
    <source>
        <strain evidence="2">RU1</strain>
    </source>
</reference>
<feature type="transmembrane region" description="Helical" evidence="1">
    <location>
        <begin position="21"/>
        <end position="44"/>
    </location>
</feature>
<keyword evidence="1" id="KW-0812">Transmembrane</keyword>
<name>A0A0B0EQS5_9BACT</name>
<dbReference type="Proteomes" id="UP000030652">
    <property type="component" value="Unassembled WGS sequence"/>
</dbReference>
<evidence type="ECO:0000256" key="1">
    <source>
        <dbReference type="SAM" id="Phobius"/>
    </source>
</evidence>
<evidence type="ECO:0000313" key="3">
    <source>
        <dbReference type="Proteomes" id="UP000030652"/>
    </source>
</evidence>
<accession>A0A0B0EQS5</accession>
<comment type="caution">
    <text evidence="2">The sequence shown here is derived from an EMBL/GenBank/DDBJ whole genome shotgun (WGS) entry which is preliminary data.</text>
</comment>
<keyword evidence="1" id="KW-0472">Membrane</keyword>
<sequence length="185" mass="20709">MTNQREDIEKPIMFYGKNSGVLHVFIPLLILFILFLGFIGYLVVSSEPISSFKPQVDNTTQYLIDTNPQSTNNSPLVISKWILILLATFGALQTFPILFASHKTKKKRLNQKDKREIIFLCEMPMYLGLLGSLLGVCLTQFMTGTLSAPLAYITTITGILLHLFAKFTIIVPLPEASTPDLVEEV</sequence>
<protein>
    <submittedName>
        <fullName evidence="2">Uncharacterized protein</fullName>
    </submittedName>
</protein>
<feature type="transmembrane region" description="Helical" evidence="1">
    <location>
        <begin position="81"/>
        <end position="102"/>
    </location>
</feature>
<gene>
    <name evidence="2" type="ORF">SCABRO_01232</name>
</gene>
<proteinExistence type="predicted"/>
<feature type="transmembrane region" description="Helical" evidence="1">
    <location>
        <begin position="123"/>
        <end position="142"/>
    </location>
</feature>
<dbReference type="EMBL" id="JRYO01000082">
    <property type="protein sequence ID" value="KHE93025.1"/>
    <property type="molecule type" value="Genomic_DNA"/>
</dbReference>
<organism evidence="2 3">
    <name type="scientific">Candidatus Scalindua brodae</name>
    <dbReference type="NCBI Taxonomy" id="237368"/>
    <lineage>
        <taxon>Bacteria</taxon>
        <taxon>Pseudomonadati</taxon>
        <taxon>Planctomycetota</taxon>
        <taxon>Candidatus Brocadiia</taxon>
        <taxon>Candidatus Brocadiales</taxon>
        <taxon>Candidatus Scalinduaceae</taxon>
        <taxon>Candidatus Scalindua</taxon>
    </lineage>
</organism>